<organism evidence="1 2">
    <name type="scientific">Roseateles terrae</name>
    <dbReference type="NCBI Taxonomy" id="431060"/>
    <lineage>
        <taxon>Bacteria</taxon>
        <taxon>Pseudomonadati</taxon>
        <taxon>Pseudomonadota</taxon>
        <taxon>Betaproteobacteria</taxon>
        <taxon>Burkholderiales</taxon>
        <taxon>Sphaerotilaceae</taxon>
        <taxon>Roseateles</taxon>
    </lineage>
</organism>
<dbReference type="Proteomes" id="UP000574369">
    <property type="component" value="Unassembled WGS sequence"/>
</dbReference>
<reference evidence="1 2" key="1">
    <citation type="submission" date="2020-08" db="EMBL/GenBank/DDBJ databases">
        <title>Genomic Encyclopedia of Type Strains, Phase III (KMG-III): the genomes of soil and plant-associated and newly described type strains.</title>
        <authorList>
            <person name="Whitman W."/>
        </authorList>
    </citation>
    <scope>NUCLEOTIDE SEQUENCE [LARGE SCALE GENOMIC DNA]</scope>
    <source>
        <strain evidence="1 2">CECT 7247</strain>
    </source>
</reference>
<comment type="caution">
    <text evidence="1">The sequence shown here is derived from an EMBL/GenBank/DDBJ whole genome shotgun (WGS) entry which is preliminary data.</text>
</comment>
<sequence length="249" mass="26198">MQFETYWDRCGVAAQFEALTDGATGSAAFAAQVRRHQAALAERTQPQALADLPVTWQFQVPELGEGGACSLFGQLAAEPYDLSRILGGRTPQSQALLATATAVTAYYQQHSRSHWFGIYQARPNTAGEPVLVKLAYFGAESRAEFPLTEAFAQGSNNSAVGLSGQGRIINDVAAFVAEGGGYYTCDPKVKAEACLPLFNAAGEVIGILDSEAFDTGFFHGDELALVVAVAAHLSGDSVLAMTKAAAATV</sequence>
<accession>A0ABR6GW13</accession>
<protein>
    <submittedName>
        <fullName evidence="1">Methionine-R-sulfoxide reductase with GAF domain</fullName>
    </submittedName>
</protein>
<evidence type="ECO:0000313" key="1">
    <source>
        <dbReference type="EMBL" id="MBB3196296.1"/>
    </source>
</evidence>
<dbReference type="Gene3D" id="3.30.450.40">
    <property type="match status" value="1"/>
</dbReference>
<dbReference type="SUPFAM" id="SSF55781">
    <property type="entry name" value="GAF domain-like"/>
    <property type="match status" value="1"/>
</dbReference>
<dbReference type="EMBL" id="JACHXO010000007">
    <property type="protein sequence ID" value="MBB3196296.1"/>
    <property type="molecule type" value="Genomic_DNA"/>
</dbReference>
<evidence type="ECO:0000313" key="2">
    <source>
        <dbReference type="Proteomes" id="UP000574369"/>
    </source>
</evidence>
<proteinExistence type="predicted"/>
<dbReference type="InterPro" id="IPR029016">
    <property type="entry name" value="GAF-like_dom_sf"/>
</dbReference>
<gene>
    <name evidence="1" type="ORF">FHS28_003708</name>
</gene>
<keyword evidence="2" id="KW-1185">Reference proteome</keyword>
<dbReference type="RefSeq" id="WP_184295177.1">
    <property type="nucleotide sequence ID" value="NZ_JACHXO010000007.1"/>
</dbReference>
<name>A0ABR6GW13_9BURK</name>